<dbReference type="RefSeq" id="XP_024945222.1">
    <property type="nucleotide sequence ID" value="XM_025089454.1"/>
</dbReference>
<gene>
    <name evidence="2 3 4" type="primary">LOC107272167</name>
</gene>
<reference evidence="2 3" key="1">
    <citation type="submission" date="2025-04" db="UniProtKB">
        <authorList>
            <consortium name="RefSeq"/>
        </authorList>
    </citation>
    <scope>IDENTIFICATION</scope>
</reference>
<dbReference type="RefSeq" id="XP_024945221.1">
    <property type="nucleotide sequence ID" value="XM_025089453.1"/>
</dbReference>
<evidence type="ECO:0000313" key="2">
    <source>
        <dbReference type="RefSeq" id="XP_024945221.1"/>
    </source>
</evidence>
<proteinExistence type="predicted"/>
<organism evidence="1 4">
    <name type="scientific">Cephus cinctus</name>
    <name type="common">Wheat stem sawfly</name>
    <dbReference type="NCBI Taxonomy" id="211228"/>
    <lineage>
        <taxon>Eukaryota</taxon>
        <taxon>Metazoa</taxon>
        <taxon>Ecdysozoa</taxon>
        <taxon>Arthropoda</taxon>
        <taxon>Hexapoda</taxon>
        <taxon>Insecta</taxon>
        <taxon>Pterygota</taxon>
        <taxon>Neoptera</taxon>
        <taxon>Endopterygota</taxon>
        <taxon>Hymenoptera</taxon>
        <taxon>Cephoidea</taxon>
        <taxon>Cephidae</taxon>
        <taxon>Cephus</taxon>
    </lineage>
</organism>
<evidence type="ECO:0000313" key="3">
    <source>
        <dbReference type="RefSeq" id="XP_024945222.1"/>
    </source>
</evidence>
<accession>A0AAJ7RQK1</accession>
<sequence length="340" mass="38655">MYFIPPNTPPACGPFCLGCEICCELVLCNYEDNDYSKIIKALEDVRQRTEYLRKKLLSVEKHSRLATMDKPRDQRAKSFLENLTCSESVESIDASGTRYPLESDKHLFSDRHRDRKYLSKSELSRGIARNSVDTIEACFAMIEEIRSVRCELMNAIKPCKCQNVTDVKDSVDANCTSISVAPDQIRPEVPIRKKKQGKRNEEREATLNCTTNSRSAVENTPGFPKTCNNCTRNETGTENCFRAQGRKCKNRCACGKPCRTCCTCKFLGNVCTCKKKSFTFLRVPSSCYTPKSCSARRIYHPRDFNACASMPTRGSCRSCTMRRCSKPTIIRQTWCCWPCI</sequence>
<evidence type="ECO:0000313" key="4">
    <source>
        <dbReference type="RefSeq" id="XP_024945223.1"/>
    </source>
</evidence>
<name>A0AAJ7RQK1_CEPCN</name>
<dbReference type="Proteomes" id="UP000694920">
    <property type="component" value="Unplaced"/>
</dbReference>
<evidence type="ECO:0000313" key="1">
    <source>
        <dbReference type="Proteomes" id="UP000694920"/>
    </source>
</evidence>
<dbReference type="GeneID" id="107272167"/>
<protein>
    <submittedName>
        <fullName evidence="2 3">Uncharacterized protein LOC107272167 isoform X1</fullName>
    </submittedName>
</protein>
<dbReference type="AlphaFoldDB" id="A0AAJ7RQK1"/>
<keyword evidence="1" id="KW-1185">Reference proteome</keyword>
<dbReference type="RefSeq" id="XP_024945223.1">
    <property type="nucleotide sequence ID" value="XM_025089455.1"/>
</dbReference>
<dbReference type="KEGG" id="ccin:107272167"/>